<dbReference type="GO" id="GO:0051213">
    <property type="term" value="F:dioxygenase activity"/>
    <property type="evidence" value="ECO:0007669"/>
    <property type="project" value="UniProtKB-KW"/>
</dbReference>
<gene>
    <name evidence="8" type="ORF">GCM10023147_11220</name>
</gene>
<dbReference type="EMBL" id="BAABFR010000011">
    <property type="protein sequence ID" value="GAA4387138.1"/>
    <property type="molecule type" value="Genomic_DNA"/>
</dbReference>
<dbReference type="Pfam" id="PF02668">
    <property type="entry name" value="TauD"/>
    <property type="match status" value="1"/>
</dbReference>
<dbReference type="InterPro" id="IPR042098">
    <property type="entry name" value="TauD-like_sf"/>
</dbReference>
<accession>A0ABP8J9S5</accession>
<evidence type="ECO:0000259" key="7">
    <source>
        <dbReference type="Pfam" id="PF02668"/>
    </source>
</evidence>
<keyword evidence="5" id="KW-0560">Oxidoreductase</keyword>
<keyword evidence="4 8" id="KW-0223">Dioxygenase</keyword>
<protein>
    <submittedName>
        <fullName evidence="8">TauD/TfdA family dioxygenase</fullName>
    </submittedName>
</protein>
<dbReference type="Proteomes" id="UP001500635">
    <property type="component" value="Unassembled WGS sequence"/>
</dbReference>
<organism evidence="8 9">
    <name type="scientific">Tsukamurella soli</name>
    <dbReference type="NCBI Taxonomy" id="644556"/>
    <lineage>
        <taxon>Bacteria</taxon>
        <taxon>Bacillati</taxon>
        <taxon>Actinomycetota</taxon>
        <taxon>Actinomycetes</taxon>
        <taxon>Mycobacteriales</taxon>
        <taxon>Tsukamurellaceae</taxon>
        <taxon>Tsukamurella</taxon>
    </lineage>
</organism>
<sequence>MTVVANDTDSQTLSVHRVAGNIGAVVDGIDLGAPIGDAERAALVAALHEHKVLFFRDQRLGHADQIAFSRIFGPVTASHPYDDDAPTEFPEILQVDNRSYERKFGVKAASYTNEWHTDVTALVNPPAVTILRADVVPPRGGDTSWTNLAAAYAGLPKSLQELVDGLRAEHRFGGRRPVFTATSSYGRKVGDVPLISERPVVRVHPVTGERILFVTPGFTSRIIGYSRRQSDALLDLLFAEVTDPAYTVRFRWRPGSVAVWDNRATAHLAPSDVNHFDATRVLYRTTIEGDVPVGVDGRESVAISGGRFTGH</sequence>
<feature type="domain" description="TauD/TfdA-like" evidence="7">
    <location>
        <begin position="18"/>
        <end position="285"/>
    </location>
</feature>
<keyword evidence="3" id="KW-0479">Metal-binding</keyword>
<name>A0ABP8J9S5_9ACTN</name>
<dbReference type="PANTHER" id="PTHR30468">
    <property type="entry name" value="ALPHA-KETOGLUTARATE-DEPENDENT SULFONATE DIOXYGENASE"/>
    <property type="match status" value="1"/>
</dbReference>
<evidence type="ECO:0000313" key="9">
    <source>
        <dbReference type="Proteomes" id="UP001500635"/>
    </source>
</evidence>
<evidence type="ECO:0000256" key="5">
    <source>
        <dbReference type="ARBA" id="ARBA00023002"/>
    </source>
</evidence>
<keyword evidence="6" id="KW-0408">Iron</keyword>
<reference evidence="9" key="1">
    <citation type="journal article" date="2019" name="Int. J. Syst. Evol. Microbiol.">
        <title>The Global Catalogue of Microorganisms (GCM) 10K type strain sequencing project: providing services to taxonomists for standard genome sequencing and annotation.</title>
        <authorList>
            <consortium name="The Broad Institute Genomics Platform"/>
            <consortium name="The Broad Institute Genome Sequencing Center for Infectious Disease"/>
            <person name="Wu L."/>
            <person name="Ma J."/>
        </authorList>
    </citation>
    <scope>NUCLEOTIDE SEQUENCE [LARGE SCALE GENOMIC DNA]</scope>
    <source>
        <strain evidence="9">JCM 17688</strain>
    </source>
</reference>
<proteinExistence type="inferred from homology"/>
<comment type="similarity">
    <text evidence="2">Belongs to the TfdA dioxygenase family.</text>
</comment>
<evidence type="ECO:0000256" key="6">
    <source>
        <dbReference type="ARBA" id="ARBA00023004"/>
    </source>
</evidence>
<evidence type="ECO:0000256" key="2">
    <source>
        <dbReference type="ARBA" id="ARBA00005896"/>
    </source>
</evidence>
<evidence type="ECO:0000313" key="8">
    <source>
        <dbReference type="EMBL" id="GAA4387138.1"/>
    </source>
</evidence>
<evidence type="ECO:0000256" key="3">
    <source>
        <dbReference type="ARBA" id="ARBA00022723"/>
    </source>
</evidence>
<comment type="cofactor">
    <cofactor evidence="1">
        <name>Fe(2+)</name>
        <dbReference type="ChEBI" id="CHEBI:29033"/>
    </cofactor>
</comment>
<evidence type="ECO:0000256" key="1">
    <source>
        <dbReference type="ARBA" id="ARBA00001954"/>
    </source>
</evidence>
<evidence type="ECO:0000256" key="4">
    <source>
        <dbReference type="ARBA" id="ARBA00022964"/>
    </source>
</evidence>
<dbReference type="InterPro" id="IPR051323">
    <property type="entry name" value="AtsK-like"/>
</dbReference>
<keyword evidence="9" id="KW-1185">Reference proteome</keyword>
<comment type="caution">
    <text evidence="8">The sequence shown here is derived from an EMBL/GenBank/DDBJ whole genome shotgun (WGS) entry which is preliminary data.</text>
</comment>
<dbReference type="RefSeq" id="WP_344992099.1">
    <property type="nucleotide sequence ID" value="NZ_BAABFR010000011.1"/>
</dbReference>
<dbReference type="PANTHER" id="PTHR30468:SF5">
    <property type="entry name" value="ALPHA-KETOGLUTARATE-DEPENDENT SULFATE ESTER DIOXYGENASE"/>
    <property type="match status" value="1"/>
</dbReference>
<dbReference type="InterPro" id="IPR003819">
    <property type="entry name" value="TauD/TfdA-like"/>
</dbReference>
<dbReference type="Gene3D" id="3.60.130.10">
    <property type="entry name" value="Clavaminate synthase-like"/>
    <property type="match status" value="1"/>
</dbReference>
<dbReference type="SUPFAM" id="SSF51197">
    <property type="entry name" value="Clavaminate synthase-like"/>
    <property type="match status" value="1"/>
</dbReference>